<gene>
    <name evidence="3" type="ORF">CK936_24320</name>
</gene>
<dbReference type="GO" id="GO:0003677">
    <property type="term" value="F:DNA binding"/>
    <property type="evidence" value="ECO:0007669"/>
    <property type="project" value="UniProtKB-KW"/>
</dbReference>
<feature type="domain" description="HTH cro/C1-type" evidence="2">
    <location>
        <begin position="60"/>
        <end position="114"/>
    </location>
</feature>
<comment type="caution">
    <text evidence="3">The sequence shown here is derived from an EMBL/GenBank/DDBJ whole genome shotgun (WGS) entry which is preliminary data.</text>
</comment>
<dbReference type="CDD" id="cd00093">
    <property type="entry name" value="HTH_XRE"/>
    <property type="match status" value="2"/>
</dbReference>
<dbReference type="GO" id="GO:0005829">
    <property type="term" value="C:cytosol"/>
    <property type="evidence" value="ECO:0007669"/>
    <property type="project" value="TreeGrafter"/>
</dbReference>
<dbReference type="Pfam" id="PF01381">
    <property type="entry name" value="HTH_3"/>
    <property type="match status" value="1"/>
</dbReference>
<evidence type="ECO:0000259" key="2">
    <source>
        <dbReference type="PROSITE" id="PS50943"/>
    </source>
</evidence>
<evidence type="ECO:0000313" key="3">
    <source>
        <dbReference type="EMBL" id="PAU46396.1"/>
    </source>
</evidence>
<dbReference type="SMART" id="SM00530">
    <property type="entry name" value="HTH_XRE"/>
    <property type="match status" value="2"/>
</dbReference>
<dbReference type="PANTHER" id="PTHR46797:SF24">
    <property type="entry name" value="DNA-BINDING PHAGE PROTEIN"/>
    <property type="match status" value="1"/>
</dbReference>
<name>A0A2A2D4P1_9ACTN</name>
<dbReference type="Proteomes" id="UP000218944">
    <property type="component" value="Unassembled WGS sequence"/>
</dbReference>
<protein>
    <recommendedName>
        <fullName evidence="2">HTH cro/C1-type domain-containing protein</fullName>
    </recommendedName>
</protein>
<dbReference type="Pfam" id="PF13560">
    <property type="entry name" value="HTH_31"/>
    <property type="match status" value="1"/>
</dbReference>
<evidence type="ECO:0000256" key="1">
    <source>
        <dbReference type="ARBA" id="ARBA00023125"/>
    </source>
</evidence>
<accession>A0A2A2D4P1</accession>
<proteinExistence type="predicted"/>
<dbReference type="PANTHER" id="PTHR46797">
    <property type="entry name" value="HTH-TYPE TRANSCRIPTIONAL REGULATOR"/>
    <property type="match status" value="1"/>
</dbReference>
<dbReference type="InterPro" id="IPR001387">
    <property type="entry name" value="Cro/C1-type_HTH"/>
</dbReference>
<dbReference type="SUPFAM" id="SSF47413">
    <property type="entry name" value="lambda repressor-like DNA-binding domains"/>
    <property type="match status" value="2"/>
</dbReference>
<evidence type="ECO:0000313" key="4">
    <source>
        <dbReference type="Proteomes" id="UP000218944"/>
    </source>
</evidence>
<organism evidence="3 4">
    <name type="scientific">Streptomyces albireticuli</name>
    <dbReference type="NCBI Taxonomy" id="1940"/>
    <lineage>
        <taxon>Bacteria</taxon>
        <taxon>Bacillati</taxon>
        <taxon>Actinomycetota</taxon>
        <taxon>Actinomycetes</taxon>
        <taxon>Kitasatosporales</taxon>
        <taxon>Streptomycetaceae</taxon>
        <taxon>Streptomyces</taxon>
    </lineage>
</organism>
<dbReference type="PROSITE" id="PS50943">
    <property type="entry name" value="HTH_CROC1"/>
    <property type="match status" value="2"/>
</dbReference>
<keyword evidence="4" id="KW-1185">Reference proteome</keyword>
<dbReference type="AlphaFoldDB" id="A0A2A2D4P1"/>
<dbReference type="Gene3D" id="1.10.260.40">
    <property type="entry name" value="lambda repressor-like DNA-binding domains"/>
    <property type="match status" value="3"/>
</dbReference>
<dbReference type="EMBL" id="NSJV01000459">
    <property type="protein sequence ID" value="PAU46396.1"/>
    <property type="molecule type" value="Genomic_DNA"/>
</dbReference>
<reference evidence="3 4" key="1">
    <citation type="submission" date="2017-08" db="EMBL/GenBank/DDBJ databases">
        <title>Genome sequence of Streptomyces albireticuli NRRL B-1670.</title>
        <authorList>
            <person name="Graham D.E."/>
            <person name="Mahan K.M."/>
            <person name="Klingeman D.M."/>
            <person name="Hettich R.L."/>
            <person name="Parry R.J."/>
            <person name="Spain J.C."/>
        </authorList>
    </citation>
    <scope>NUCLEOTIDE SEQUENCE [LARGE SCALE GENOMIC DNA]</scope>
    <source>
        <strain evidence="3 4">NRRL B-1670</strain>
    </source>
</reference>
<dbReference type="InterPro" id="IPR010982">
    <property type="entry name" value="Lambda_DNA-bd_dom_sf"/>
</dbReference>
<feature type="domain" description="HTH cro/C1-type" evidence="2">
    <location>
        <begin position="1"/>
        <end position="51"/>
    </location>
</feature>
<dbReference type="GO" id="GO:0003700">
    <property type="term" value="F:DNA-binding transcription factor activity"/>
    <property type="evidence" value="ECO:0007669"/>
    <property type="project" value="TreeGrafter"/>
</dbReference>
<sequence length="272" mass="29212">MRRSAGLRQVDLAKMLGVSKTAVVDWENEHSPSAERLPAIAEALGVDLDVLFPRLGQPDLADLRADARLTQSKAAVALGTTRVPLSQAETGKKRLSPTLLESAASLYGVTQEELSAAQERSFGVVASSPVRTEPSPRTLSEKIHAYLEGRPKVTNDDVATAVNRATGANLVPQDVEDLRTRARTAEEVFAGLPMGPVQQGLAEALGVTPFDFMPGTQVEEELLERLDYLTRRREGIAIGARGGTRSISPEMVATITDLLLRKSGKQAPQAPQ</sequence>
<dbReference type="InterPro" id="IPR050807">
    <property type="entry name" value="TransReg_Diox_bact_type"/>
</dbReference>
<keyword evidence="1" id="KW-0238">DNA-binding</keyword>